<accession>A0A645H491</accession>
<evidence type="ECO:0000256" key="1">
    <source>
        <dbReference type="SAM" id="MobiDB-lite"/>
    </source>
</evidence>
<protein>
    <submittedName>
        <fullName evidence="2">Uncharacterized protein</fullName>
    </submittedName>
</protein>
<dbReference type="EMBL" id="VSSQ01082559">
    <property type="protein sequence ID" value="MPN31144.1"/>
    <property type="molecule type" value="Genomic_DNA"/>
</dbReference>
<feature type="compositionally biased region" description="Polar residues" evidence="1">
    <location>
        <begin position="1"/>
        <end position="13"/>
    </location>
</feature>
<feature type="region of interest" description="Disordered" evidence="1">
    <location>
        <begin position="1"/>
        <end position="27"/>
    </location>
</feature>
<dbReference type="AlphaFoldDB" id="A0A645H491"/>
<name>A0A645H491_9ZZZZ</name>
<evidence type="ECO:0000313" key="2">
    <source>
        <dbReference type="EMBL" id="MPN31144.1"/>
    </source>
</evidence>
<proteinExistence type="predicted"/>
<organism evidence="2">
    <name type="scientific">bioreactor metagenome</name>
    <dbReference type="NCBI Taxonomy" id="1076179"/>
    <lineage>
        <taxon>unclassified sequences</taxon>
        <taxon>metagenomes</taxon>
        <taxon>ecological metagenomes</taxon>
    </lineage>
</organism>
<reference evidence="2" key="1">
    <citation type="submission" date="2019-08" db="EMBL/GenBank/DDBJ databases">
        <authorList>
            <person name="Kucharzyk K."/>
            <person name="Murdoch R.W."/>
            <person name="Higgins S."/>
            <person name="Loffler F."/>
        </authorList>
    </citation>
    <scope>NUCLEOTIDE SEQUENCE</scope>
</reference>
<comment type="caution">
    <text evidence="2">The sequence shown here is derived from an EMBL/GenBank/DDBJ whole genome shotgun (WGS) entry which is preliminary data.</text>
</comment>
<sequence length="67" mass="7789">MCANPDNQQGDTVHNQHHDRHQKNHGPVDKEVVIRHLCIFSFKAFTFKILVPKGADHRHPIKVFTHD</sequence>
<gene>
    <name evidence="2" type="ORF">SDC9_178618</name>
</gene>
<feature type="compositionally biased region" description="Basic residues" evidence="1">
    <location>
        <begin position="15"/>
        <end position="24"/>
    </location>
</feature>